<dbReference type="Gene3D" id="3.40.50.720">
    <property type="entry name" value="NAD(P)-binding Rossmann-like Domain"/>
    <property type="match status" value="1"/>
</dbReference>
<dbReference type="SUPFAM" id="SSF51735">
    <property type="entry name" value="NAD(P)-binding Rossmann-fold domains"/>
    <property type="match status" value="1"/>
</dbReference>
<gene>
    <name evidence="4" type="primary">LOC104772430</name>
</gene>
<keyword evidence="1" id="KW-0472">Membrane</keyword>
<keyword evidence="3" id="KW-1185">Reference proteome</keyword>
<dbReference type="InterPro" id="IPR036291">
    <property type="entry name" value="NAD(P)-bd_dom_sf"/>
</dbReference>
<reference evidence="3" key="1">
    <citation type="journal article" date="2014" name="Nat. Commun.">
        <title>The emerging biofuel crop Camelina sativa retains a highly undifferentiated hexaploid genome structure.</title>
        <authorList>
            <person name="Kagale S."/>
            <person name="Koh C."/>
            <person name="Nixon J."/>
            <person name="Bollina V."/>
            <person name="Clarke W.E."/>
            <person name="Tuteja R."/>
            <person name="Spillane C."/>
            <person name="Robinson S.J."/>
            <person name="Links M.G."/>
            <person name="Clarke C."/>
            <person name="Higgins E.E."/>
            <person name="Huebert T."/>
            <person name="Sharpe A.G."/>
            <person name="Parkin I.A."/>
        </authorList>
    </citation>
    <scope>NUCLEOTIDE SEQUENCE [LARGE SCALE GENOMIC DNA]</scope>
    <source>
        <strain evidence="3">cv. DH55</strain>
    </source>
</reference>
<proteinExistence type="predicted"/>
<organism evidence="3 4">
    <name type="scientific">Camelina sativa</name>
    <name type="common">False flax</name>
    <name type="synonym">Myagrum sativum</name>
    <dbReference type="NCBI Taxonomy" id="90675"/>
    <lineage>
        <taxon>Eukaryota</taxon>
        <taxon>Viridiplantae</taxon>
        <taxon>Streptophyta</taxon>
        <taxon>Embryophyta</taxon>
        <taxon>Tracheophyta</taxon>
        <taxon>Spermatophyta</taxon>
        <taxon>Magnoliopsida</taxon>
        <taxon>eudicotyledons</taxon>
        <taxon>Gunneridae</taxon>
        <taxon>Pentapetalae</taxon>
        <taxon>rosids</taxon>
        <taxon>malvids</taxon>
        <taxon>Brassicales</taxon>
        <taxon>Brassicaceae</taxon>
        <taxon>Camelineae</taxon>
        <taxon>Camelina</taxon>
    </lineage>
</organism>
<dbReference type="GeneID" id="104772430"/>
<evidence type="ECO:0000259" key="2">
    <source>
        <dbReference type="Pfam" id="PF01073"/>
    </source>
</evidence>
<sequence length="234" mass="26169">MCNGDDLGRPWSENEGVEGNTFVVTGGLGFVGAALCLELVRRGARQVRSFDLCDSSPWSDDLRISGILCIQGDLTKKVDVDRSLDGADCVLHLASYGFPSLVNLLAKMLSWLSGSLKEVARLASGIVPGLFEDSRYKSESKKPSLKSVDIIGFGTGPALEKKMKYDDDVSYGVIFGRKLTNSHVLWFVELSYSVFGFVFWHISRLQLNFFPICNFYFYFNMLLCFVCLKVYEMQ</sequence>
<dbReference type="RefSeq" id="XP_019097397.1">
    <property type="nucleotide sequence ID" value="XM_019241852.1"/>
</dbReference>
<feature type="domain" description="3-beta hydroxysteroid dehydrogenase/isomerase" evidence="2">
    <location>
        <begin position="23"/>
        <end position="96"/>
    </location>
</feature>
<keyword evidence="1" id="KW-1133">Transmembrane helix</keyword>
<evidence type="ECO:0000313" key="3">
    <source>
        <dbReference type="Proteomes" id="UP000694864"/>
    </source>
</evidence>
<feature type="transmembrane region" description="Helical" evidence="1">
    <location>
        <begin position="184"/>
        <end position="203"/>
    </location>
</feature>
<keyword evidence="1" id="KW-0812">Transmembrane</keyword>
<dbReference type="Gene3D" id="3.40.220.10">
    <property type="entry name" value="Leucine Aminopeptidase, subunit E, domain 1"/>
    <property type="match status" value="1"/>
</dbReference>
<dbReference type="Proteomes" id="UP000694864">
    <property type="component" value="Chromosome 20"/>
</dbReference>
<accession>A0ABM1REF9</accession>
<evidence type="ECO:0000313" key="4">
    <source>
        <dbReference type="RefSeq" id="XP_019097397.1"/>
    </source>
</evidence>
<dbReference type="InterPro" id="IPR002225">
    <property type="entry name" value="3Beta_OHSteriod_DH/Estase"/>
</dbReference>
<protein>
    <submittedName>
        <fullName evidence="4">Uncharacterized protein LOC104772430</fullName>
    </submittedName>
</protein>
<dbReference type="InterPro" id="IPR043472">
    <property type="entry name" value="Macro_dom-like"/>
</dbReference>
<reference evidence="4" key="2">
    <citation type="submission" date="2025-08" db="UniProtKB">
        <authorList>
            <consortium name="RefSeq"/>
        </authorList>
    </citation>
    <scope>IDENTIFICATION</scope>
    <source>
        <tissue evidence="4">Leaf</tissue>
    </source>
</reference>
<dbReference type="Pfam" id="PF01073">
    <property type="entry name" value="3Beta_HSD"/>
    <property type="match status" value="1"/>
</dbReference>
<name>A0ABM1REF9_CAMSA</name>
<feature type="transmembrane region" description="Helical" evidence="1">
    <location>
        <begin position="209"/>
        <end position="231"/>
    </location>
</feature>
<feature type="transmembrane region" description="Helical" evidence="1">
    <location>
        <begin position="20"/>
        <end position="40"/>
    </location>
</feature>
<evidence type="ECO:0000256" key="1">
    <source>
        <dbReference type="SAM" id="Phobius"/>
    </source>
</evidence>